<protein>
    <recommendedName>
        <fullName evidence="3">histidine kinase</fullName>
        <ecNumber evidence="3">2.7.13.3</ecNumber>
    </recommendedName>
</protein>
<dbReference type="GO" id="GO:0005886">
    <property type="term" value="C:plasma membrane"/>
    <property type="evidence" value="ECO:0007669"/>
    <property type="project" value="UniProtKB-SubCell"/>
</dbReference>
<dbReference type="EC" id="2.7.13.3" evidence="3"/>
<dbReference type="PROSITE" id="PS50885">
    <property type="entry name" value="HAMP"/>
    <property type="match status" value="1"/>
</dbReference>
<feature type="transmembrane region" description="Helical" evidence="10">
    <location>
        <begin position="17"/>
        <end position="39"/>
    </location>
</feature>
<dbReference type="Pfam" id="PF00512">
    <property type="entry name" value="HisKA"/>
    <property type="match status" value="1"/>
</dbReference>
<dbReference type="PANTHER" id="PTHR43711:SF1">
    <property type="entry name" value="HISTIDINE KINASE 1"/>
    <property type="match status" value="1"/>
</dbReference>
<feature type="domain" description="HAMP" evidence="12">
    <location>
        <begin position="179"/>
        <end position="231"/>
    </location>
</feature>
<dbReference type="EMBL" id="LT629711">
    <property type="protein sequence ID" value="SDP33827.1"/>
    <property type="molecule type" value="Genomic_DNA"/>
</dbReference>
<feature type="transmembrane region" description="Helical" evidence="10">
    <location>
        <begin position="159"/>
        <end position="178"/>
    </location>
</feature>
<feature type="domain" description="Histidine kinase" evidence="11">
    <location>
        <begin position="239"/>
        <end position="456"/>
    </location>
</feature>
<dbReference type="SMART" id="SM00304">
    <property type="entry name" value="HAMP"/>
    <property type="match status" value="1"/>
</dbReference>
<evidence type="ECO:0000313" key="13">
    <source>
        <dbReference type="EMBL" id="SDP33827.1"/>
    </source>
</evidence>
<keyword evidence="4" id="KW-0597">Phosphoprotein</keyword>
<keyword evidence="14" id="KW-1185">Reference proteome</keyword>
<comment type="subcellular location">
    <subcellularLocation>
        <location evidence="2">Cell membrane</location>
    </subcellularLocation>
</comment>
<dbReference type="FunFam" id="1.10.287.130:FF:000001">
    <property type="entry name" value="Two-component sensor histidine kinase"/>
    <property type="match status" value="1"/>
</dbReference>
<dbReference type="SMART" id="SM00387">
    <property type="entry name" value="HATPase_c"/>
    <property type="match status" value="1"/>
</dbReference>
<evidence type="ECO:0000256" key="6">
    <source>
        <dbReference type="ARBA" id="ARBA00022692"/>
    </source>
</evidence>
<dbReference type="InterPro" id="IPR004358">
    <property type="entry name" value="Sig_transdc_His_kin-like_C"/>
</dbReference>
<dbReference type="PRINTS" id="PR00344">
    <property type="entry name" value="BCTRLSENSOR"/>
</dbReference>
<dbReference type="RefSeq" id="WP_197674687.1">
    <property type="nucleotide sequence ID" value="NZ_LT629711.1"/>
</dbReference>
<evidence type="ECO:0000256" key="10">
    <source>
        <dbReference type="SAM" id="Phobius"/>
    </source>
</evidence>
<dbReference type="Gene3D" id="6.10.340.10">
    <property type="match status" value="1"/>
</dbReference>
<evidence type="ECO:0000256" key="4">
    <source>
        <dbReference type="ARBA" id="ARBA00022553"/>
    </source>
</evidence>
<dbReference type="InterPro" id="IPR003660">
    <property type="entry name" value="HAMP_dom"/>
</dbReference>
<dbReference type="CDD" id="cd06225">
    <property type="entry name" value="HAMP"/>
    <property type="match status" value="1"/>
</dbReference>
<dbReference type="PROSITE" id="PS50109">
    <property type="entry name" value="HIS_KIN"/>
    <property type="match status" value="1"/>
</dbReference>
<dbReference type="Gene3D" id="1.10.287.130">
    <property type="match status" value="1"/>
</dbReference>
<dbReference type="PANTHER" id="PTHR43711">
    <property type="entry name" value="TWO-COMPONENT HISTIDINE KINASE"/>
    <property type="match status" value="1"/>
</dbReference>
<evidence type="ECO:0000256" key="5">
    <source>
        <dbReference type="ARBA" id="ARBA00022679"/>
    </source>
</evidence>
<dbReference type="InterPro" id="IPR005467">
    <property type="entry name" value="His_kinase_dom"/>
</dbReference>
<dbReference type="Gene3D" id="3.30.565.10">
    <property type="entry name" value="Histidine kinase-like ATPase, C-terminal domain"/>
    <property type="match status" value="1"/>
</dbReference>
<dbReference type="InterPro" id="IPR003661">
    <property type="entry name" value="HisK_dim/P_dom"/>
</dbReference>
<dbReference type="SMART" id="SM00388">
    <property type="entry name" value="HisKA"/>
    <property type="match status" value="1"/>
</dbReference>
<dbReference type="InterPro" id="IPR003594">
    <property type="entry name" value="HATPase_dom"/>
</dbReference>
<name>A0A1H0RWP8_9MICO</name>
<evidence type="ECO:0000259" key="12">
    <source>
        <dbReference type="PROSITE" id="PS50885"/>
    </source>
</evidence>
<keyword evidence="8 10" id="KW-1133">Transmembrane helix</keyword>
<dbReference type="InterPro" id="IPR050736">
    <property type="entry name" value="Sensor_HK_Regulatory"/>
</dbReference>
<dbReference type="InterPro" id="IPR036890">
    <property type="entry name" value="HATPase_C_sf"/>
</dbReference>
<evidence type="ECO:0000256" key="8">
    <source>
        <dbReference type="ARBA" id="ARBA00022989"/>
    </source>
</evidence>
<dbReference type="CDD" id="cd00082">
    <property type="entry name" value="HisKA"/>
    <property type="match status" value="1"/>
</dbReference>
<comment type="catalytic activity">
    <reaction evidence="1">
        <text>ATP + protein L-histidine = ADP + protein N-phospho-L-histidine.</text>
        <dbReference type="EC" id="2.7.13.3"/>
    </reaction>
</comment>
<dbReference type="SUPFAM" id="SSF55874">
    <property type="entry name" value="ATPase domain of HSP90 chaperone/DNA topoisomerase II/histidine kinase"/>
    <property type="match status" value="1"/>
</dbReference>
<dbReference type="Proteomes" id="UP000199077">
    <property type="component" value="Chromosome I"/>
</dbReference>
<keyword evidence="7 13" id="KW-0418">Kinase</keyword>
<evidence type="ECO:0000313" key="14">
    <source>
        <dbReference type="Proteomes" id="UP000199077"/>
    </source>
</evidence>
<proteinExistence type="predicted"/>
<evidence type="ECO:0000256" key="2">
    <source>
        <dbReference type="ARBA" id="ARBA00004236"/>
    </source>
</evidence>
<evidence type="ECO:0000256" key="9">
    <source>
        <dbReference type="ARBA" id="ARBA00023012"/>
    </source>
</evidence>
<dbReference type="InterPro" id="IPR036097">
    <property type="entry name" value="HisK_dim/P_sf"/>
</dbReference>
<accession>A0A1H0RWP8</accession>
<organism evidence="13 14">
    <name type="scientific">Pedococcus dokdonensis</name>
    <dbReference type="NCBI Taxonomy" id="443156"/>
    <lineage>
        <taxon>Bacteria</taxon>
        <taxon>Bacillati</taxon>
        <taxon>Actinomycetota</taxon>
        <taxon>Actinomycetes</taxon>
        <taxon>Micrococcales</taxon>
        <taxon>Intrasporangiaceae</taxon>
        <taxon>Pedococcus</taxon>
    </lineage>
</organism>
<sequence length="456" mass="48305">MRVTGPARRGTLERRTAALMAAVVTIAVVVAGLVSVGLVRGAAEGEARKALRSKADLVTAVLEASRPVDITPALRVVRQQDTPVAWQGPGGRLAGDALARTAYTRLPQAQRTASGSHTLRIDGRKVLVEVRPLSTGATVVFAERASLATGQSLRLLNRVLLALVIGLVLAVLASVLFARRLAAPLRSTAAAAHRMASGERAVRVVPGGPTEVAETGESVNALAEALEHSERRQREFLLSVSHELRTPLGAVKGFAEGLQDGVITGDAVPAAGRTIVAESARLERLVADLLDLARLGADDFRFDEVELDLREFVDQAAQVWGERCRREGVLFSVERPSGPVSVRSDPVRLRQVVDGLAENALRVTDAGAPLVLALRTRDGRAVLEVRDGGPGLTDDDMAVAFERSELYQRYRGVRRVGTGLGLALVKALVDGLGGTITVERAVAEGGTCFRVELPSG</sequence>
<keyword evidence="10" id="KW-0472">Membrane</keyword>
<keyword evidence="5" id="KW-0808">Transferase</keyword>
<evidence type="ECO:0000259" key="11">
    <source>
        <dbReference type="PROSITE" id="PS50109"/>
    </source>
</evidence>
<dbReference type="GO" id="GO:0000155">
    <property type="term" value="F:phosphorelay sensor kinase activity"/>
    <property type="evidence" value="ECO:0007669"/>
    <property type="project" value="InterPro"/>
</dbReference>
<gene>
    <name evidence="13" type="ORF">SAMN04489867_2115</name>
</gene>
<dbReference type="SUPFAM" id="SSF47384">
    <property type="entry name" value="Homodimeric domain of signal transducing histidine kinase"/>
    <property type="match status" value="1"/>
</dbReference>
<dbReference type="CDD" id="cd00075">
    <property type="entry name" value="HATPase"/>
    <property type="match status" value="1"/>
</dbReference>
<dbReference type="Pfam" id="PF02518">
    <property type="entry name" value="HATPase_c"/>
    <property type="match status" value="1"/>
</dbReference>
<dbReference type="STRING" id="443156.SAMN04489867_2115"/>
<evidence type="ECO:0000256" key="3">
    <source>
        <dbReference type="ARBA" id="ARBA00012438"/>
    </source>
</evidence>
<dbReference type="Pfam" id="PF00672">
    <property type="entry name" value="HAMP"/>
    <property type="match status" value="1"/>
</dbReference>
<evidence type="ECO:0000256" key="7">
    <source>
        <dbReference type="ARBA" id="ARBA00022777"/>
    </source>
</evidence>
<dbReference type="AlphaFoldDB" id="A0A1H0RWP8"/>
<keyword evidence="6 10" id="KW-0812">Transmembrane</keyword>
<reference evidence="14" key="1">
    <citation type="submission" date="2016-10" db="EMBL/GenBank/DDBJ databases">
        <authorList>
            <person name="Varghese N."/>
            <person name="Submissions S."/>
        </authorList>
    </citation>
    <scope>NUCLEOTIDE SEQUENCE [LARGE SCALE GENOMIC DNA]</scope>
    <source>
        <strain evidence="14">DSM 22329</strain>
    </source>
</reference>
<evidence type="ECO:0000256" key="1">
    <source>
        <dbReference type="ARBA" id="ARBA00000085"/>
    </source>
</evidence>
<keyword evidence="9" id="KW-0902">Two-component regulatory system</keyword>